<dbReference type="HOGENOM" id="CLU_065324_1_0_6"/>
<dbReference type="Gene3D" id="2.40.100.10">
    <property type="entry name" value="Cyclophilin-like"/>
    <property type="match status" value="1"/>
</dbReference>
<organism evidence="3 4">
    <name type="scientific">Photobacterium gaetbulicola Gung47</name>
    <dbReference type="NCBI Taxonomy" id="658445"/>
    <lineage>
        <taxon>Bacteria</taxon>
        <taxon>Pseudomonadati</taxon>
        <taxon>Pseudomonadota</taxon>
        <taxon>Gammaproteobacteria</taxon>
        <taxon>Vibrionales</taxon>
        <taxon>Vibrionaceae</taxon>
        <taxon>Photobacterium</taxon>
    </lineage>
</organism>
<reference evidence="3 4" key="1">
    <citation type="submission" date="2013-05" db="EMBL/GenBank/DDBJ databases">
        <title>Complete genome sequence of the lipase-producing bacterium Photobacterium gaetbulicola Gung47.</title>
        <authorList>
            <person name="Kim Y.-O."/>
        </authorList>
    </citation>
    <scope>NUCLEOTIDE SEQUENCE [LARGE SCALE GENOMIC DNA]</scope>
    <source>
        <strain evidence="3 4">Gung47</strain>
    </source>
</reference>
<evidence type="ECO:0000259" key="2">
    <source>
        <dbReference type="Pfam" id="PF19200"/>
    </source>
</evidence>
<dbReference type="KEGG" id="pgb:H744_1c0052"/>
<gene>
    <name evidence="3" type="ORF">H744_1c0052</name>
</gene>
<dbReference type="InterPro" id="IPR043894">
    <property type="entry name" value="MupG_C"/>
</dbReference>
<dbReference type="Pfam" id="PF05913">
    <property type="entry name" value="MupG_C"/>
    <property type="match status" value="1"/>
</dbReference>
<evidence type="ECO:0000259" key="1">
    <source>
        <dbReference type="Pfam" id="PF05913"/>
    </source>
</evidence>
<accession>A0A0C5WQ52</accession>
<dbReference type="Pfam" id="PF19200">
    <property type="entry name" value="MupG_N"/>
    <property type="match status" value="1"/>
</dbReference>
<dbReference type="Gene3D" id="3.20.20.70">
    <property type="entry name" value="Aldolase class I"/>
    <property type="match status" value="1"/>
</dbReference>
<dbReference type="SUPFAM" id="SSF50891">
    <property type="entry name" value="Cyclophilin-like"/>
    <property type="match status" value="1"/>
</dbReference>
<dbReference type="InterPro" id="IPR008589">
    <property type="entry name" value="MupG"/>
</dbReference>
<evidence type="ECO:0008006" key="5">
    <source>
        <dbReference type="Google" id="ProtNLM"/>
    </source>
</evidence>
<name>A0A0C5WQ52_9GAMM</name>
<dbReference type="PATRIC" id="fig|658445.3.peg.62"/>
<dbReference type="InterPro" id="IPR043797">
    <property type="entry name" value="MupG_N"/>
</dbReference>
<dbReference type="InterPro" id="IPR017853">
    <property type="entry name" value="GH"/>
</dbReference>
<dbReference type="InterPro" id="IPR029000">
    <property type="entry name" value="Cyclophilin-like_dom_sf"/>
</dbReference>
<dbReference type="Proteomes" id="UP000032303">
    <property type="component" value="Chromosome 1"/>
</dbReference>
<sequence>MKTKRIGISVYPQHSDLDEIKAYIDKASNYGYSRLFTCLLCADGDKEAVFDKFKAVVQHAVAHGMIVVADVDPRVFRELQLSHDDLSFFKEMGLTGIRLDEGFTGFEEAMMTFNPQELLIEINISPEQRYLENILNYQPNRDKLIGCHNFYPKKYSGLGWYYFMERSESFRQEGIRVAAFVNAPSAELGPWPVSEGLCTIEAHRDLSITTQAKELFNSGVVDDVLIANAFASDQELAALASVNRALLELDVELHQDITDVERAIVLDQIHWVRGDINERTIRSSHTRNLYKGKSIKPKGTNPMIRRGDVIVENDAYNKYTGELHIALQDFENTGCSNVVGRISHENIRFLDQLKPWQKFNLTTIS</sequence>
<proteinExistence type="predicted"/>
<keyword evidence="4" id="KW-1185">Reference proteome</keyword>
<feature type="domain" description="6-phospho-N-acetylmuramidase C-terminal" evidence="1">
    <location>
        <begin position="247"/>
        <end position="361"/>
    </location>
</feature>
<dbReference type="InterPro" id="IPR013785">
    <property type="entry name" value="Aldolase_TIM"/>
</dbReference>
<dbReference type="PANTHER" id="PTHR38435">
    <property type="match status" value="1"/>
</dbReference>
<dbReference type="PANTHER" id="PTHR38435:SF1">
    <property type="entry name" value="DUF871 DOMAIN-CONTAINING PROTEIN"/>
    <property type="match status" value="1"/>
</dbReference>
<dbReference type="SUPFAM" id="SSF51445">
    <property type="entry name" value="(Trans)glycosidases"/>
    <property type="match status" value="1"/>
</dbReference>
<dbReference type="EMBL" id="CP005973">
    <property type="protein sequence ID" value="AJR05085.1"/>
    <property type="molecule type" value="Genomic_DNA"/>
</dbReference>
<evidence type="ECO:0000313" key="4">
    <source>
        <dbReference type="Proteomes" id="UP000032303"/>
    </source>
</evidence>
<dbReference type="STRING" id="658445.H744_1c0052"/>
<evidence type="ECO:0000313" key="3">
    <source>
        <dbReference type="EMBL" id="AJR05085.1"/>
    </source>
</evidence>
<feature type="domain" description="6-phospho-N-acetylmuramidase N-terminal" evidence="2">
    <location>
        <begin position="6"/>
        <end position="240"/>
    </location>
</feature>
<protein>
    <recommendedName>
        <fullName evidence="5">Outer surface protein</fullName>
    </recommendedName>
</protein>
<dbReference type="OrthoDB" id="5809921at2"/>
<dbReference type="AlphaFoldDB" id="A0A0C5WQ52"/>